<dbReference type="Pfam" id="PF00378">
    <property type="entry name" value="ECH_1"/>
    <property type="match status" value="1"/>
</dbReference>
<sequence length="64" mass="7031">EHFCAGYDLSEVSEFERIRIDAPSSQTFRYMGPSIMTLEKPLIAAVEGYAVAGGLELSLMGNFN</sequence>
<dbReference type="OrthoDB" id="5852226at2759"/>
<name>A0A2G9TEI8_TELCI</name>
<keyword evidence="3" id="KW-1185">Reference proteome</keyword>
<dbReference type="InterPro" id="IPR029045">
    <property type="entry name" value="ClpP/crotonase-like_dom_sf"/>
</dbReference>
<gene>
    <name evidence="2" type="ORF">TELCIR_22228</name>
</gene>
<dbReference type="InterPro" id="IPR001753">
    <property type="entry name" value="Enoyl-CoA_hydra/iso"/>
</dbReference>
<reference evidence="2 3" key="1">
    <citation type="submission" date="2015-09" db="EMBL/GenBank/DDBJ databases">
        <title>Draft genome of the parasitic nematode Teladorsagia circumcincta isolate WARC Sus (inbred).</title>
        <authorList>
            <person name="Mitreva M."/>
        </authorList>
    </citation>
    <scope>NUCLEOTIDE SEQUENCE [LARGE SCALE GENOMIC DNA]</scope>
    <source>
        <strain evidence="2 3">S</strain>
    </source>
</reference>
<evidence type="ECO:0000256" key="1">
    <source>
        <dbReference type="ARBA" id="ARBA00005254"/>
    </source>
</evidence>
<dbReference type="EMBL" id="KZ377697">
    <property type="protein sequence ID" value="PIO56373.1"/>
    <property type="molecule type" value="Genomic_DNA"/>
</dbReference>
<dbReference type="Proteomes" id="UP000230423">
    <property type="component" value="Unassembled WGS sequence"/>
</dbReference>
<dbReference type="AlphaFoldDB" id="A0A2G9TEI8"/>
<proteinExistence type="inferred from homology"/>
<dbReference type="PANTHER" id="PTHR43802:SF1">
    <property type="entry name" value="IP11341P-RELATED"/>
    <property type="match status" value="1"/>
</dbReference>
<evidence type="ECO:0008006" key="4">
    <source>
        <dbReference type="Google" id="ProtNLM"/>
    </source>
</evidence>
<organism evidence="2 3">
    <name type="scientific">Teladorsagia circumcincta</name>
    <name type="common">Brown stomach worm</name>
    <name type="synonym">Ostertagia circumcincta</name>
    <dbReference type="NCBI Taxonomy" id="45464"/>
    <lineage>
        <taxon>Eukaryota</taxon>
        <taxon>Metazoa</taxon>
        <taxon>Ecdysozoa</taxon>
        <taxon>Nematoda</taxon>
        <taxon>Chromadorea</taxon>
        <taxon>Rhabditida</taxon>
        <taxon>Rhabditina</taxon>
        <taxon>Rhabditomorpha</taxon>
        <taxon>Strongyloidea</taxon>
        <taxon>Trichostrongylidae</taxon>
        <taxon>Teladorsagia</taxon>
    </lineage>
</organism>
<evidence type="ECO:0000313" key="3">
    <source>
        <dbReference type="Proteomes" id="UP000230423"/>
    </source>
</evidence>
<dbReference type="PANTHER" id="PTHR43802">
    <property type="entry name" value="ENOYL-COA HYDRATASE"/>
    <property type="match status" value="1"/>
</dbReference>
<feature type="non-terminal residue" evidence="2">
    <location>
        <position position="1"/>
    </location>
</feature>
<dbReference type="Gene3D" id="3.90.226.10">
    <property type="entry name" value="2-enoyl-CoA Hydratase, Chain A, domain 1"/>
    <property type="match status" value="1"/>
</dbReference>
<protein>
    <recommendedName>
        <fullName evidence="4">Enoyl-CoA hydratase/isomerase family protein</fullName>
    </recommendedName>
</protein>
<accession>A0A2G9TEI8</accession>
<evidence type="ECO:0000313" key="2">
    <source>
        <dbReference type="EMBL" id="PIO56373.1"/>
    </source>
</evidence>
<comment type="similarity">
    <text evidence="1">Belongs to the enoyl-CoA hydratase/isomerase family.</text>
</comment>
<dbReference type="SUPFAM" id="SSF52096">
    <property type="entry name" value="ClpP/crotonase"/>
    <property type="match status" value="1"/>
</dbReference>